<protein>
    <submittedName>
        <fullName evidence="2">Uncharacterized protein</fullName>
    </submittedName>
</protein>
<feature type="region of interest" description="Disordered" evidence="1">
    <location>
        <begin position="1"/>
        <end position="62"/>
    </location>
</feature>
<evidence type="ECO:0000313" key="3">
    <source>
        <dbReference type="Proteomes" id="UP000822688"/>
    </source>
</evidence>
<comment type="caution">
    <text evidence="2">The sequence shown here is derived from an EMBL/GenBank/DDBJ whole genome shotgun (WGS) entry which is preliminary data.</text>
</comment>
<evidence type="ECO:0000313" key="2">
    <source>
        <dbReference type="EMBL" id="KAG0577080.1"/>
    </source>
</evidence>
<evidence type="ECO:0000256" key="1">
    <source>
        <dbReference type="SAM" id="MobiDB-lite"/>
    </source>
</evidence>
<name>A0A8T0I0T2_CERPU</name>
<dbReference type="Proteomes" id="UP000822688">
    <property type="component" value="Chromosome 5"/>
</dbReference>
<reference evidence="2" key="1">
    <citation type="submission" date="2020-06" db="EMBL/GenBank/DDBJ databases">
        <title>WGS assembly of Ceratodon purpureus strain R40.</title>
        <authorList>
            <person name="Carey S.B."/>
            <person name="Jenkins J."/>
            <person name="Shu S."/>
            <person name="Lovell J.T."/>
            <person name="Sreedasyam A."/>
            <person name="Maumus F."/>
            <person name="Tiley G.P."/>
            <person name="Fernandez-Pozo N."/>
            <person name="Barry K."/>
            <person name="Chen C."/>
            <person name="Wang M."/>
            <person name="Lipzen A."/>
            <person name="Daum C."/>
            <person name="Saski C.A."/>
            <person name="Payton A.C."/>
            <person name="Mcbreen J.C."/>
            <person name="Conrad R.E."/>
            <person name="Kollar L.M."/>
            <person name="Olsson S."/>
            <person name="Huttunen S."/>
            <person name="Landis J.B."/>
            <person name="Wickett N.J."/>
            <person name="Johnson M.G."/>
            <person name="Rensing S.A."/>
            <person name="Grimwood J."/>
            <person name="Schmutz J."/>
            <person name="Mcdaniel S.F."/>
        </authorList>
    </citation>
    <scope>NUCLEOTIDE SEQUENCE</scope>
    <source>
        <strain evidence="2">R40</strain>
    </source>
</reference>
<proteinExistence type="predicted"/>
<feature type="non-terminal residue" evidence="2">
    <location>
        <position position="1"/>
    </location>
</feature>
<feature type="compositionally biased region" description="Polar residues" evidence="1">
    <location>
        <begin position="28"/>
        <end position="42"/>
    </location>
</feature>
<sequence>TTNPVYLQPPEPRTLSKDTPQPLKPQHRCSTTNSPDSSQQLMHSIKHHSSLRKTTSNPFSSQKLRHNKCLHLSRPRIETLTYYYQTMRLPKHLPHLNSPAHIRNK</sequence>
<gene>
    <name evidence="2" type="ORF">KC19_5G129300</name>
</gene>
<dbReference type="EMBL" id="CM026425">
    <property type="protein sequence ID" value="KAG0577080.1"/>
    <property type="molecule type" value="Genomic_DNA"/>
</dbReference>
<dbReference type="AlphaFoldDB" id="A0A8T0I0T2"/>
<keyword evidence="3" id="KW-1185">Reference proteome</keyword>
<accession>A0A8T0I0T2</accession>
<organism evidence="2 3">
    <name type="scientific">Ceratodon purpureus</name>
    <name type="common">Fire moss</name>
    <name type="synonym">Dicranum purpureum</name>
    <dbReference type="NCBI Taxonomy" id="3225"/>
    <lineage>
        <taxon>Eukaryota</taxon>
        <taxon>Viridiplantae</taxon>
        <taxon>Streptophyta</taxon>
        <taxon>Embryophyta</taxon>
        <taxon>Bryophyta</taxon>
        <taxon>Bryophytina</taxon>
        <taxon>Bryopsida</taxon>
        <taxon>Dicranidae</taxon>
        <taxon>Pseudoditrichales</taxon>
        <taxon>Ditrichaceae</taxon>
        <taxon>Ceratodon</taxon>
    </lineage>
</organism>
<feature type="compositionally biased region" description="Polar residues" evidence="1">
    <location>
        <begin position="52"/>
        <end position="62"/>
    </location>
</feature>